<keyword evidence="2" id="KW-1185">Reference proteome</keyword>
<gene>
    <name evidence="1" type="ORF">NQ176_g3113</name>
</gene>
<protein>
    <submittedName>
        <fullName evidence="1">Uncharacterized protein</fullName>
    </submittedName>
</protein>
<comment type="caution">
    <text evidence="1">The sequence shown here is derived from an EMBL/GenBank/DDBJ whole genome shotgun (WGS) entry which is preliminary data.</text>
</comment>
<evidence type="ECO:0000313" key="1">
    <source>
        <dbReference type="EMBL" id="KAJ2979659.1"/>
    </source>
</evidence>
<dbReference type="Proteomes" id="UP001143910">
    <property type="component" value="Unassembled WGS sequence"/>
</dbReference>
<proteinExistence type="predicted"/>
<organism evidence="1 2">
    <name type="scientific">Zarea fungicola</name>
    <dbReference type="NCBI Taxonomy" id="93591"/>
    <lineage>
        <taxon>Eukaryota</taxon>
        <taxon>Fungi</taxon>
        <taxon>Dikarya</taxon>
        <taxon>Ascomycota</taxon>
        <taxon>Pezizomycotina</taxon>
        <taxon>Sordariomycetes</taxon>
        <taxon>Hypocreomycetidae</taxon>
        <taxon>Hypocreales</taxon>
        <taxon>Cordycipitaceae</taxon>
        <taxon>Zarea</taxon>
    </lineage>
</organism>
<evidence type="ECO:0000313" key="2">
    <source>
        <dbReference type="Proteomes" id="UP001143910"/>
    </source>
</evidence>
<accession>A0ACC1NMK7</accession>
<dbReference type="EMBL" id="JANJQO010000263">
    <property type="protein sequence ID" value="KAJ2979659.1"/>
    <property type="molecule type" value="Genomic_DNA"/>
</dbReference>
<sequence>MKIGYRGTKYTNPRVQSDGLERSVPITRWTNEERLNKIPTQAVKVIRRFIDEYLPELSGLDMTMTRLCWYTDSFDNHFIIDRVPDKLGLMVATAGSGHAFKYLPNIGRLVVDIVEGKALDTAEAKAWRWRRPNGTGTPVNKLMEGSSGKRALKNVPLSSGATRRFKI</sequence>
<name>A0ACC1NMK7_9HYPO</name>
<reference evidence="1" key="1">
    <citation type="submission" date="2022-08" db="EMBL/GenBank/DDBJ databases">
        <title>Genome Sequence of Lecanicillium fungicola.</title>
        <authorList>
            <person name="Buettner E."/>
        </authorList>
    </citation>
    <scope>NUCLEOTIDE SEQUENCE</scope>
    <source>
        <strain evidence="1">Babe33</strain>
    </source>
</reference>